<proteinExistence type="predicted"/>
<keyword evidence="3" id="KW-0012">Acyltransferase</keyword>
<sequence length="164" mass="18566">MTKPITRLLSVDVFRAVTMLFMIFVNELSGAKGIPGWIDHVEAEVDGMGFADTIFPAFLFIVGLSIPLAIEHKWHKGATFTQIFLHILYRGFALLLMGVYQVNMDSYDKNNWFPRPLWAILATLSFFLIWLNYKPSISKTVKTVLIIVGICHAGCPCPYIQRPS</sequence>
<keyword evidence="1" id="KW-0812">Transmembrane</keyword>
<dbReference type="RefSeq" id="WP_311949718.1">
    <property type="nucleotide sequence ID" value="NZ_JAVLVU010000001.1"/>
</dbReference>
<protein>
    <submittedName>
        <fullName evidence="3">Acyltransferase</fullName>
    </submittedName>
</protein>
<dbReference type="PANTHER" id="PTHR31061">
    <property type="entry name" value="LD22376P"/>
    <property type="match status" value="1"/>
</dbReference>
<feature type="transmembrane region" description="Helical" evidence="1">
    <location>
        <begin position="82"/>
        <end position="100"/>
    </location>
</feature>
<feature type="transmembrane region" description="Helical" evidence="1">
    <location>
        <begin position="12"/>
        <end position="29"/>
    </location>
</feature>
<evidence type="ECO:0000259" key="2">
    <source>
        <dbReference type="Pfam" id="PF16401"/>
    </source>
</evidence>
<accession>A0ABU3GTB8</accession>
<gene>
    <name evidence="3" type="ORF">QE417_002074</name>
</gene>
<dbReference type="Pfam" id="PF16401">
    <property type="entry name" value="DUF5009"/>
    <property type="match status" value="1"/>
</dbReference>
<evidence type="ECO:0000256" key="1">
    <source>
        <dbReference type="SAM" id="Phobius"/>
    </source>
</evidence>
<dbReference type="Proteomes" id="UP001258315">
    <property type="component" value="Unassembled WGS sequence"/>
</dbReference>
<keyword evidence="4" id="KW-1185">Reference proteome</keyword>
<keyword evidence="1" id="KW-0472">Membrane</keyword>
<evidence type="ECO:0000313" key="4">
    <source>
        <dbReference type="Proteomes" id="UP001258315"/>
    </source>
</evidence>
<feature type="transmembrane region" description="Helical" evidence="1">
    <location>
        <begin position="49"/>
        <end position="70"/>
    </location>
</feature>
<dbReference type="GO" id="GO:0016746">
    <property type="term" value="F:acyltransferase activity"/>
    <property type="evidence" value="ECO:0007669"/>
    <property type="project" value="UniProtKB-KW"/>
</dbReference>
<reference evidence="4" key="1">
    <citation type="submission" date="2023-07" db="EMBL/GenBank/DDBJ databases">
        <title>Functional and genomic diversity of the sorghum phyllosphere microbiome.</title>
        <authorList>
            <person name="Shade A."/>
        </authorList>
    </citation>
    <scope>NUCLEOTIDE SEQUENCE [LARGE SCALE GENOMIC DNA]</scope>
    <source>
        <strain evidence="4">SORGH_AS_0422</strain>
    </source>
</reference>
<dbReference type="EMBL" id="JAVLVU010000001">
    <property type="protein sequence ID" value="MDT3403002.1"/>
    <property type="molecule type" value="Genomic_DNA"/>
</dbReference>
<keyword evidence="1" id="KW-1133">Transmembrane helix</keyword>
<evidence type="ECO:0000313" key="3">
    <source>
        <dbReference type="EMBL" id="MDT3403002.1"/>
    </source>
</evidence>
<keyword evidence="3" id="KW-0808">Transferase</keyword>
<organism evidence="3 4">
    <name type="scientific">Mucilaginibacter terrae</name>
    <dbReference type="NCBI Taxonomy" id="1955052"/>
    <lineage>
        <taxon>Bacteria</taxon>
        <taxon>Pseudomonadati</taxon>
        <taxon>Bacteroidota</taxon>
        <taxon>Sphingobacteriia</taxon>
        <taxon>Sphingobacteriales</taxon>
        <taxon>Sphingobacteriaceae</taxon>
        <taxon>Mucilaginibacter</taxon>
    </lineage>
</organism>
<comment type="caution">
    <text evidence="3">The sequence shown here is derived from an EMBL/GenBank/DDBJ whole genome shotgun (WGS) entry which is preliminary data.</text>
</comment>
<feature type="domain" description="DUF5009" evidence="2">
    <location>
        <begin position="10"/>
        <end position="152"/>
    </location>
</feature>
<feature type="transmembrane region" description="Helical" evidence="1">
    <location>
        <begin position="112"/>
        <end position="131"/>
    </location>
</feature>
<dbReference type="InterPro" id="IPR032176">
    <property type="entry name" value="DUF5009"/>
</dbReference>
<name>A0ABU3GTB8_9SPHI</name>
<dbReference type="PANTHER" id="PTHR31061:SF24">
    <property type="entry name" value="LD22376P"/>
    <property type="match status" value="1"/>
</dbReference>